<dbReference type="EMBL" id="CCYD01001204">
    <property type="protein sequence ID" value="CEG44606.1"/>
    <property type="molecule type" value="Genomic_DNA"/>
</dbReference>
<dbReference type="AlphaFoldDB" id="A0A0P1AS14"/>
<accession>A0A0P1AS14</accession>
<evidence type="ECO:0000313" key="3">
    <source>
        <dbReference type="Proteomes" id="UP000054928"/>
    </source>
</evidence>
<dbReference type="PANTHER" id="PTHR46731">
    <property type="entry name" value="F-BOX ONLY PROTEIN 15"/>
    <property type="match status" value="1"/>
</dbReference>
<proteinExistence type="predicted"/>
<dbReference type="OMA" id="LVDFTLW"/>
<dbReference type="Proteomes" id="UP000054928">
    <property type="component" value="Unassembled WGS sequence"/>
</dbReference>
<dbReference type="PANTHER" id="PTHR46731:SF1">
    <property type="entry name" value="F-BOX ONLY PROTEIN 15"/>
    <property type="match status" value="1"/>
</dbReference>
<evidence type="ECO:0000313" key="2">
    <source>
        <dbReference type="EMBL" id="CEG44606.1"/>
    </source>
</evidence>
<keyword evidence="3" id="KW-1185">Reference proteome</keyword>
<feature type="compositionally biased region" description="Low complexity" evidence="1">
    <location>
        <begin position="11"/>
        <end position="20"/>
    </location>
</feature>
<evidence type="ECO:0000256" key="1">
    <source>
        <dbReference type="SAM" id="MobiDB-lite"/>
    </source>
</evidence>
<protein>
    <submittedName>
        <fullName evidence="2">Uncharacterized protein</fullName>
    </submittedName>
</protein>
<reference evidence="3" key="1">
    <citation type="submission" date="2014-09" db="EMBL/GenBank/DDBJ databases">
        <authorList>
            <person name="Sharma Rahul"/>
            <person name="Thines Marco"/>
        </authorList>
    </citation>
    <scope>NUCLEOTIDE SEQUENCE [LARGE SCALE GENOMIC DNA]</scope>
</reference>
<dbReference type="RefSeq" id="XP_024580975.1">
    <property type="nucleotide sequence ID" value="XM_024730727.1"/>
</dbReference>
<dbReference type="GeneID" id="36396009"/>
<dbReference type="GO" id="GO:0019005">
    <property type="term" value="C:SCF ubiquitin ligase complex"/>
    <property type="evidence" value="ECO:0007669"/>
    <property type="project" value="TreeGrafter"/>
</dbReference>
<organism evidence="2 3">
    <name type="scientific">Plasmopara halstedii</name>
    <name type="common">Downy mildew of sunflower</name>
    <dbReference type="NCBI Taxonomy" id="4781"/>
    <lineage>
        <taxon>Eukaryota</taxon>
        <taxon>Sar</taxon>
        <taxon>Stramenopiles</taxon>
        <taxon>Oomycota</taxon>
        <taxon>Peronosporomycetes</taxon>
        <taxon>Peronosporales</taxon>
        <taxon>Peronosporaceae</taxon>
        <taxon>Plasmopara</taxon>
    </lineage>
</organism>
<feature type="region of interest" description="Disordered" evidence="1">
    <location>
        <begin position="1"/>
        <end position="20"/>
    </location>
</feature>
<sequence>MRHLNAAINQSTSSKSTTSSLYASSPHSLVQSSEKLLATLKISLKLFVNGVELLPVKSSASGIALAASMARTGTKRPTPTLAAWRFNPEAGRFHYGLSFQYPNFDSELTLSALKDVRVFLQSSVMQTPRQIVAGQNWTLVAETDRRIGLALYEVALGDWGASTLIALVWTQSRQVAKFYMQLHTMELLYSGPQRYLQVRRDDDVDQRHGLHAFTTAISLRSLDELYWEREMFQVEFSMPEKGAENVRVELMDSVHGGHSAARDRMLNSATEPVLKLDTDAVKYAMSNCLLVDFTLWDADCNPVWGFSRVLELQSASSQQDEDEIDLSISSLGQATQRRLMHFQDTFRGNDLVISLINRSRSTSSNHSSNKSEMWVRQVTLGLSVDFINTTFCTRY</sequence>
<name>A0A0P1AS14_PLAHL</name>
<dbReference type="OrthoDB" id="3219396at2759"/>